<dbReference type="Proteomes" id="UP000183995">
    <property type="component" value="Unassembled WGS sequence"/>
</dbReference>
<dbReference type="STRING" id="1123282.SAMN02745823_02574"/>
<dbReference type="InterPro" id="IPR053145">
    <property type="entry name" value="AB_hydrolase_Est10"/>
</dbReference>
<keyword evidence="1" id="KW-0677">Repeat</keyword>
<dbReference type="Pfam" id="PF00395">
    <property type="entry name" value="SLH"/>
    <property type="match status" value="2"/>
</dbReference>
<protein>
    <submittedName>
        <fullName evidence="4">Lysophospholipase, alpha-beta hydrolase superfamily</fullName>
    </submittedName>
</protein>
<keyword evidence="5" id="KW-1185">Reference proteome</keyword>
<proteinExistence type="predicted"/>
<feature type="domain" description="SLH" evidence="3">
    <location>
        <begin position="50"/>
        <end position="113"/>
    </location>
</feature>
<keyword evidence="2" id="KW-0732">Signal</keyword>
<sequence length="526" mass="57908">MKKLLSLFTACLLAIAMATPALAVDTSAEPVTRGVFAALINQAYNFFTTDGKLFSDAGLEHPYAYEMMAARRAGYLQGYPDGRCAPDTYITRMEAAVMLDRVADLPPSDAGIQFSDARDIPGWATESVASACTNGLFTVNKDGAFEPNKPLTSAEADLAIAKASSIKGRPWYSKLIQTTSHDGFELTGRLCLPEGDETVGKVVVLVNGTGPSTYETKGLQPPYRYKYYDYFADQFAAEHTAFFSYNTRGVQLTEENPYYTINWDVYGTYTPQNCAKDVVTFIKDIKDFKVTKDAEIVLLGWSEGAIVAPLAALEPDNGIDALLLAGYPDMNMKEILDWQLDGAQTLFYYTIAFDAEGQTSITKAQYEADPYGVIGVSPLVYDMSFDELDANKNDVIDVEDFAGLPRAQLHQALLSAIERNDTEWIVQNFLPLPAGWFKAHFALGKTGDILTKVRDMPIHIFQGTYDLNCPVQGAYDVQAQFNALGLTNLQVHVFDGLDHSLGFDYWLLSGENSEGYTSIFDTARGL</sequence>
<feature type="signal peptide" evidence="2">
    <location>
        <begin position="1"/>
        <end position="23"/>
    </location>
</feature>
<gene>
    <name evidence="4" type="ORF">SAMN02745823_02574</name>
</gene>
<evidence type="ECO:0000259" key="3">
    <source>
        <dbReference type="PROSITE" id="PS51272"/>
    </source>
</evidence>
<dbReference type="InterPro" id="IPR018247">
    <property type="entry name" value="EF_Hand_1_Ca_BS"/>
</dbReference>
<keyword evidence="4" id="KW-0378">Hydrolase</keyword>
<dbReference type="PANTHER" id="PTHR43265">
    <property type="entry name" value="ESTERASE ESTD"/>
    <property type="match status" value="1"/>
</dbReference>
<dbReference type="PANTHER" id="PTHR43265:SF1">
    <property type="entry name" value="ESTERASE ESTD"/>
    <property type="match status" value="1"/>
</dbReference>
<name>A0A1M5YKJ4_9FIRM</name>
<dbReference type="AlphaFoldDB" id="A0A1M5YKJ4"/>
<organism evidence="4 5">
    <name type="scientific">Sporobacter termitidis DSM 10068</name>
    <dbReference type="NCBI Taxonomy" id="1123282"/>
    <lineage>
        <taxon>Bacteria</taxon>
        <taxon>Bacillati</taxon>
        <taxon>Bacillota</taxon>
        <taxon>Clostridia</taxon>
        <taxon>Eubacteriales</taxon>
        <taxon>Oscillospiraceae</taxon>
        <taxon>Sporobacter</taxon>
    </lineage>
</organism>
<evidence type="ECO:0000256" key="1">
    <source>
        <dbReference type="ARBA" id="ARBA00022737"/>
    </source>
</evidence>
<feature type="domain" description="SLH" evidence="3">
    <location>
        <begin position="114"/>
        <end position="174"/>
    </location>
</feature>
<dbReference type="EMBL" id="FQXV01000009">
    <property type="protein sequence ID" value="SHI12408.1"/>
    <property type="molecule type" value="Genomic_DNA"/>
</dbReference>
<dbReference type="GO" id="GO:0052689">
    <property type="term" value="F:carboxylic ester hydrolase activity"/>
    <property type="evidence" value="ECO:0007669"/>
    <property type="project" value="TreeGrafter"/>
</dbReference>
<evidence type="ECO:0000313" key="4">
    <source>
        <dbReference type="EMBL" id="SHI12408.1"/>
    </source>
</evidence>
<evidence type="ECO:0000256" key="2">
    <source>
        <dbReference type="SAM" id="SignalP"/>
    </source>
</evidence>
<dbReference type="InterPro" id="IPR001119">
    <property type="entry name" value="SLH_dom"/>
</dbReference>
<accession>A0A1M5YKJ4</accession>
<dbReference type="Gene3D" id="3.40.50.1820">
    <property type="entry name" value="alpha/beta hydrolase"/>
    <property type="match status" value="1"/>
</dbReference>
<dbReference type="PROSITE" id="PS51272">
    <property type="entry name" value="SLH"/>
    <property type="match status" value="2"/>
</dbReference>
<dbReference type="PROSITE" id="PS00018">
    <property type="entry name" value="EF_HAND_1"/>
    <property type="match status" value="1"/>
</dbReference>
<evidence type="ECO:0000313" key="5">
    <source>
        <dbReference type="Proteomes" id="UP000183995"/>
    </source>
</evidence>
<reference evidence="4 5" key="1">
    <citation type="submission" date="2016-11" db="EMBL/GenBank/DDBJ databases">
        <authorList>
            <person name="Jaros S."/>
            <person name="Januszkiewicz K."/>
            <person name="Wedrychowicz H."/>
        </authorList>
    </citation>
    <scope>NUCLEOTIDE SEQUENCE [LARGE SCALE GENOMIC DNA]</scope>
    <source>
        <strain evidence="4 5">DSM 10068</strain>
    </source>
</reference>
<feature type="chain" id="PRO_5009915300" evidence="2">
    <location>
        <begin position="24"/>
        <end position="526"/>
    </location>
</feature>
<dbReference type="InterPro" id="IPR029058">
    <property type="entry name" value="AB_hydrolase_fold"/>
</dbReference>
<dbReference type="SUPFAM" id="SSF53474">
    <property type="entry name" value="alpha/beta-Hydrolases"/>
    <property type="match status" value="1"/>
</dbReference>